<reference evidence="1 2" key="1">
    <citation type="submission" date="2013-05" db="EMBL/GenBank/DDBJ databases">
        <authorList>
            <person name="Harkins D.M."/>
            <person name="Durkin A.S."/>
            <person name="Brinkac L.M."/>
            <person name="Haft D.H."/>
            <person name="Selengut J.D."/>
            <person name="Sanka R."/>
            <person name="DePew J."/>
            <person name="Purushe J."/>
            <person name="Hartskeerl R.A."/>
            <person name="Ahmed A."/>
            <person name="van der Linden H."/>
            <person name="Goris M.G.A."/>
            <person name="Vinetz J.M."/>
            <person name="Sutton G.G."/>
            <person name="Nierman W.C."/>
            <person name="Fouts D.E."/>
        </authorList>
    </citation>
    <scope>NUCLEOTIDE SEQUENCE [LARGE SCALE GENOMIC DNA]</scope>
    <source>
        <strain evidence="1 2">10</strain>
    </source>
</reference>
<dbReference type="STRING" id="1049790.LEP1GSC047_3755"/>
<evidence type="ECO:0000313" key="2">
    <source>
        <dbReference type="Proteomes" id="UP000018719"/>
    </source>
</evidence>
<dbReference type="EMBL" id="AHMM02000015">
    <property type="protein sequence ID" value="EQA37600.1"/>
    <property type="molecule type" value="Genomic_DNA"/>
</dbReference>
<dbReference type="AlphaFoldDB" id="V6HL21"/>
<comment type="caution">
    <text evidence="1">The sequence shown here is derived from an EMBL/GenBank/DDBJ whole genome shotgun (WGS) entry which is preliminary data.</text>
</comment>
<sequence>MYKTGTARDKRKIPTGTQIKSFAFKNFSIEFGYIIYRIEKDRKISGKLLI</sequence>
<dbReference type="Proteomes" id="UP000018719">
    <property type="component" value="Unassembled WGS sequence"/>
</dbReference>
<proteinExistence type="predicted"/>
<protein>
    <submittedName>
        <fullName evidence="1">Uncharacterized protein</fullName>
    </submittedName>
</protein>
<name>V6HL21_9LEPT</name>
<gene>
    <name evidence="1" type="ORF">LEP1GSC047_3755</name>
</gene>
<evidence type="ECO:0000313" key="1">
    <source>
        <dbReference type="EMBL" id="EQA37600.1"/>
    </source>
</evidence>
<accession>V6HL21</accession>
<organism evidence="1 2">
    <name type="scientific">Leptospira inadai serovar Lyme str. 10</name>
    <dbReference type="NCBI Taxonomy" id="1049790"/>
    <lineage>
        <taxon>Bacteria</taxon>
        <taxon>Pseudomonadati</taxon>
        <taxon>Spirochaetota</taxon>
        <taxon>Spirochaetia</taxon>
        <taxon>Leptospirales</taxon>
        <taxon>Leptospiraceae</taxon>
        <taxon>Leptospira</taxon>
    </lineage>
</organism>